<evidence type="ECO:0000256" key="1">
    <source>
        <dbReference type="ARBA" id="ARBA00004906"/>
    </source>
</evidence>
<dbReference type="AlphaFoldDB" id="A0A0D2AJX8"/>
<dbReference type="InParanoid" id="A0A0D2AJX8"/>
<dbReference type="OrthoDB" id="722566at2759"/>
<comment type="pathway">
    <text evidence="1">Protein modification; protein ubiquitination.</text>
</comment>
<dbReference type="PROSITE" id="PS50181">
    <property type="entry name" value="FBOX"/>
    <property type="match status" value="1"/>
</dbReference>
<dbReference type="Pfam" id="PF12937">
    <property type="entry name" value="F-box-like"/>
    <property type="match status" value="1"/>
</dbReference>
<evidence type="ECO:0000259" key="4">
    <source>
        <dbReference type="PROSITE" id="PS50181"/>
    </source>
</evidence>
<feature type="compositionally biased region" description="Polar residues" evidence="3">
    <location>
        <begin position="346"/>
        <end position="358"/>
    </location>
</feature>
<reference evidence="5 6" key="1">
    <citation type="submission" date="2015-01" db="EMBL/GenBank/DDBJ databases">
        <title>The Genome Sequence of Ochroconis gallopava CBS43764.</title>
        <authorList>
            <consortium name="The Broad Institute Genomics Platform"/>
            <person name="Cuomo C."/>
            <person name="de Hoog S."/>
            <person name="Gorbushina A."/>
            <person name="Stielow B."/>
            <person name="Teixiera M."/>
            <person name="Abouelleil A."/>
            <person name="Chapman S.B."/>
            <person name="Priest M."/>
            <person name="Young S.K."/>
            <person name="Wortman J."/>
            <person name="Nusbaum C."/>
            <person name="Birren B."/>
        </authorList>
    </citation>
    <scope>NUCLEOTIDE SEQUENCE [LARGE SCALE GENOMIC DNA]</scope>
    <source>
        <strain evidence="5 6">CBS 43764</strain>
    </source>
</reference>
<feature type="domain" description="F-box" evidence="4">
    <location>
        <begin position="16"/>
        <end position="62"/>
    </location>
</feature>
<dbReference type="SUPFAM" id="SSF81383">
    <property type="entry name" value="F-box domain"/>
    <property type="match status" value="1"/>
</dbReference>
<gene>
    <name evidence="5" type="ORF">PV09_02032</name>
</gene>
<dbReference type="STRING" id="253628.A0A0D2AJX8"/>
<dbReference type="SMART" id="SM00256">
    <property type="entry name" value="FBOX"/>
    <property type="match status" value="1"/>
</dbReference>
<dbReference type="UniPathway" id="UPA00143"/>
<protein>
    <recommendedName>
        <fullName evidence="4">F-box domain-containing protein</fullName>
    </recommendedName>
</protein>
<proteinExistence type="predicted"/>
<dbReference type="Pfam" id="PF12014">
    <property type="entry name" value="Cyclin_D1_bind"/>
    <property type="match status" value="1"/>
</dbReference>
<dbReference type="Proteomes" id="UP000053259">
    <property type="component" value="Unassembled WGS sequence"/>
</dbReference>
<evidence type="ECO:0000313" key="6">
    <source>
        <dbReference type="Proteomes" id="UP000053259"/>
    </source>
</evidence>
<sequence>MTSESGESTMEMLQPGSPLLHLPAELIHQILMFLPPTELAVVSQTCRLLNVHAYDDRLWQRHLQSYLPHATIKTPAPSSSFRQHFLLHHPYWFIPKYKIWYSDTVHTGRLLIARYSARRQTIEAYALCAERAASKFEFWDWNPDVIIHTFEPRIQLDLNQPALKLDAETAASLPLRKRYSEEVIMDIHGSIHMNGLNTRLLLSRPLPPSAIGIGTQVWPPLKLPASERTRNASSNAFRGLDHKPSKMSELSQHTFRLRRWLDFTSLIQGMTMRVAEEVSTFATLPPESYTPTKKKPWRGIWCGDYSGHGCEFLLVLQPEEPVELPDGVEAALRRRQSSDSTESEDSWQSAMSTPVAAPTNQQEVSAATFNYEHLFEHTQDLNLINELTSNISAEYGRTPRITKSDDSENETSYEGQLMAVKLTGDPNVPRGEYTFIAPDISDAGLLRVANEEIFKGARVVKSVGHIAARDFRDDMYIPSQLILISHDTLAQYWEAFGHISFYKRVDIDKFVSVD</sequence>
<keyword evidence="2" id="KW-0833">Ubl conjugation pathway</keyword>
<dbReference type="Gene3D" id="1.20.1280.50">
    <property type="match status" value="1"/>
</dbReference>
<dbReference type="PANTHER" id="PTHR10706:SF130">
    <property type="entry name" value="F-BOX ONLY PROTEIN 31"/>
    <property type="match status" value="1"/>
</dbReference>
<dbReference type="HOGENOM" id="CLU_020076_1_0_1"/>
<dbReference type="PANTHER" id="PTHR10706">
    <property type="entry name" value="F-BOX FAMILY PROTEIN"/>
    <property type="match status" value="1"/>
</dbReference>
<evidence type="ECO:0000256" key="2">
    <source>
        <dbReference type="ARBA" id="ARBA00022786"/>
    </source>
</evidence>
<dbReference type="InterPro" id="IPR001810">
    <property type="entry name" value="F-box_dom"/>
</dbReference>
<dbReference type="GO" id="GO:0016567">
    <property type="term" value="P:protein ubiquitination"/>
    <property type="evidence" value="ECO:0007669"/>
    <property type="project" value="UniProtKB-UniPathway"/>
</dbReference>
<dbReference type="InterPro" id="IPR045048">
    <property type="entry name" value="FBXO31/39"/>
</dbReference>
<dbReference type="VEuPathDB" id="FungiDB:PV09_02032"/>
<dbReference type="InterPro" id="IPR036047">
    <property type="entry name" value="F-box-like_dom_sf"/>
</dbReference>
<dbReference type="RefSeq" id="XP_016217032.1">
    <property type="nucleotide sequence ID" value="XM_016355016.1"/>
</dbReference>
<feature type="region of interest" description="Disordered" evidence="3">
    <location>
        <begin position="332"/>
        <end position="358"/>
    </location>
</feature>
<evidence type="ECO:0000313" key="5">
    <source>
        <dbReference type="EMBL" id="KIW07163.1"/>
    </source>
</evidence>
<accession>A0A0D2AJX8</accession>
<evidence type="ECO:0000256" key="3">
    <source>
        <dbReference type="SAM" id="MobiDB-lite"/>
    </source>
</evidence>
<keyword evidence="6" id="KW-1185">Reference proteome</keyword>
<dbReference type="GeneID" id="27310005"/>
<dbReference type="EMBL" id="KN847533">
    <property type="protein sequence ID" value="KIW07163.1"/>
    <property type="molecule type" value="Genomic_DNA"/>
</dbReference>
<name>A0A0D2AJX8_9PEZI</name>
<organism evidence="5 6">
    <name type="scientific">Verruconis gallopava</name>
    <dbReference type="NCBI Taxonomy" id="253628"/>
    <lineage>
        <taxon>Eukaryota</taxon>
        <taxon>Fungi</taxon>
        <taxon>Dikarya</taxon>
        <taxon>Ascomycota</taxon>
        <taxon>Pezizomycotina</taxon>
        <taxon>Dothideomycetes</taxon>
        <taxon>Pleosporomycetidae</taxon>
        <taxon>Venturiales</taxon>
        <taxon>Sympoventuriaceae</taxon>
        <taxon>Verruconis</taxon>
    </lineage>
</organism>